<dbReference type="GO" id="GO:0035556">
    <property type="term" value="P:intracellular signal transduction"/>
    <property type="evidence" value="ECO:0007669"/>
    <property type="project" value="InterPro"/>
</dbReference>
<evidence type="ECO:0000313" key="9">
    <source>
        <dbReference type="RefSeq" id="XP_030750938.1"/>
    </source>
</evidence>
<keyword evidence="3" id="KW-0833">Ubl conjugation pathway</keyword>
<proteinExistence type="predicted"/>
<feature type="domain" description="SH2" evidence="6">
    <location>
        <begin position="117"/>
        <end position="231"/>
    </location>
</feature>
<keyword evidence="2" id="KW-0734">Signal transduction inhibitor</keyword>
<accession>A0A6J2XJV2</accession>
<keyword evidence="8" id="KW-1185">Reference proteome</keyword>
<keyword evidence="4 5" id="KW-0727">SH2 domain</keyword>
<dbReference type="Pfam" id="PF00017">
    <property type="entry name" value="SH2"/>
    <property type="match status" value="1"/>
</dbReference>
<dbReference type="GO" id="GO:0046935">
    <property type="term" value="F:1-phosphatidylinositol-3-kinase regulator activity"/>
    <property type="evidence" value="ECO:0007669"/>
    <property type="project" value="TreeGrafter"/>
</dbReference>
<dbReference type="PROSITE" id="PS50001">
    <property type="entry name" value="SH2"/>
    <property type="match status" value="1"/>
</dbReference>
<dbReference type="GO" id="GO:0046854">
    <property type="term" value="P:phosphatidylinositol phosphate biosynthetic process"/>
    <property type="evidence" value="ECO:0007669"/>
    <property type="project" value="TreeGrafter"/>
</dbReference>
<evidence type="ECO:0000256" key="4">
    <source>
        <dbReference type="ARBA" id="ARBA00022999"/>
    </source>
</evidence>
<evidence type="ECO:0000313" key="10">
    <source>
        <dbReference type="RefSeq" id="XP_030750939.1"/>
    </source>
</evidence>
<dbReference type="OrthoDB" id="10063348at2759"/>
<dbReference type="RefSeq" id="XP_030750938.1">
    <property type="nucleotide sequence ID" value="XM_030895078.1"/>
</dbReference>
<evidence type="ECO:0000259" key="6">
    <source>
        <dbReference type="PROSITE" id="PS50001"/>
    </source>
</evidence>
<dbReference type="KEGG" id="soy:115878556"/>
<dbReference type="PRINTS" id="PR00401">
    <property type="entry name" value="SH2DOMAIN"/>
</dbReference>
<dbReference type="InterPro" id="IPR036860">
    <property type="entry name" value="SH2_dom_sf"/>
</dbReference>
<dbReference type="InterPro" id="IPR000980">
    <property type="entry name" value="SH2"/>
</dbReference>
<dbReference type="PANTHER" id="PTHR10155">
    <property type="entry name" value="PHOSPHATIDYLINOSITOL 3-KINASE REGULATORY SUBUNIT"/>
    <property type="match status" value="1"/>
</dbReference>
<dbReference type="SUPFAM" id="SSF158235">
    <property type="entry name" value="SOCS box-like"/>
    <property type="match status" value="1"/>
</dbReference>
<reference evidence="9 10" key="1">
    <citation type="submission" date="2025-04" db="UniProtKB">
        <authorList>
            <consortium name="RefSeq"/>
        </authorList>
    </citation>
    <scope>IDENTIFICATION</scope>
    <source>
        <tissue evidence="9 10">Gonads</tissue>
    </source>
</reference>
<dbReference type="InterPro" id="IPR036036">
    <property type="entry name" value="SOCS_box-like_dom_sf"/>
</dbReference>
<dbReference type="SUPFAM" id="SSF55550">
    <property type="entry name" value="SH2 domain"/>
    <property type="match status" value="1"/>
</dbReference>
<dbReference type="SMART" id="SM00969">
    <property type="entry name" value="SOCS_box"/>
    <property type="match status" value="1"/>
</dbReference>
<dbReference type="Proteomes" id="UP000504635">
    <property type="component" value="Unplaced"/>
</dbReference>
<feature type="domain" description="SOCS box" evidence="7">
    <location>
        <begin position="226"/>
        <end position="285"/>
    </location>
</feature>
<evidence type="ECO:0000256" key="5">
    <source>
        <dbReference type="PROSITE-ProRule" id="PRU00191"/>
    </source>
</evidence>
<dbReference type="AlphaFoldDB" id="A0A6J2XJV2"/>
<evidence type="ECO:0000256" key="1">
    <source>
        <dbReference type="ARBA" id="ARBA00022604"/>
    </source>
</evidence>
<evidence type="ECO:0000259" key="7">
    <source>
        <dbReference type="PROSITE" id="PS50225"/>
    </source>
</evidence>
<dbReference type="PANTHER" id="PTHR10155:SF16">
    <property type="entry name" value="SUPPRESSOR OF CYTOKINE SIGNALING 2"/>
    <property type="match status" value="1"/>
</dbReference>
<name>A0A6J2XJV2_SITOR</name>
<dbReference type="Pfam" id="PF07525">
    <property type="entry name" value="SOCS_box"/>
    <property type="match status" value="1"/>
</dbReference>
<dbReference type="Gene3D" id="3.30.505.10">
    <property type="entry name" value="SH2 domain"/>
    <property type="match status" value="1"/>
</dbReference>
<dbReference type="GO" id="GO:0009968">
    <property type="term" value="P:negative regulation of signal transduction"/>
    <property type="evidence" value="ECO:0007669"/>
    <property type="project" value="UniProtKB-KW"/>
</dbReference>
<dbReference type="InterPro" id="IPR001496">
    <property type="entry name" value="SOCS_box"/>
</dbReference>
<sequence>MPGCNTVCPNCKHKFPCCPPGTTSTAAYPGIAASLQCPSVRRSFVLSGGGLVGGPVAPSLAPPASPCSSPQSSPGTNISFVLPTIPLQVVPPPQEAKPEAELRQLADTVRALRQSGWFYEGISSDESNEMLKDTEIGTFLVRNSSNPKYLFSLSVQTERGPTSVRLYYTNGYFKLDCQVHLQHVLPAFPNVIDLIQHYVQEFERCSQNRNMQVWVDNRGKWFSSIRIKAPLRKGAEPPSLKHLSRLAVHKAIQRSGKPKLALLMPHKQLELPIPLISYLSDYPHSI</sequence>
<gene>
    <name evidence="9 10" type="primary">LOC115878556</name>
</gene>
<evidence type="ECO:0000256" key="3">
    <source>
        <dbReference type="ARBA" id="ARBA00022786"/>
    </source>
</evidence>
<dbReference type="PROSITE" id="PS50225">
    <property type="entry name" value="SOCS"/>
    <property type="match status" value="1"/>
</dbReference>
<organism evidence="8 10">
    <name type="scientific">Sitophilus oryzae</name>
    <name type="common">Rice weevil</name>
    <name type="synonym">Curculio oryzae</name>
    <dbReference type="NCBI Taxonomy" id="7048"/>
    <lineage>
        <taxon>Eukaryota</taxon>
        <taxon>Metazoa</taxon>
        <taxon>Ecdysozoa</taxon>
        <taxon>Arthropoda</taxon>
        <taxon>Hexapoda</taxon>
        <taxon>Insecta</taxon>
        <taxon>Pterygota</taxon>
        <taxon>Neoptera</taxon>
        <taxon>Endopterygota</taxon>
        <taxon>Coleoptera</taxon>
        <taxon>Polyphaga</taxon>
        <taxon>Cucujiformia</taxon>
        <taxon>Curculionidae</taxon>
        <taxon>Dryophthorinae</taxon>
        <taxon>Sitophilus</taxon>
    </lineage>
</organism>
<dbReference type="GeneID" id="115878556"/>
<evidence type="ECO:0000256" key="2">
    <source>
        <dbReference type="ARBA" id="ARBA00022700"/>
    </source>
</evidence>
<dbReference type="SMART" id="SM00252">
    <property type="entry name" value="SH2"/>
    <property type="match status" value="1"/>
</dbReference>
<dbReference type="GO" id="GO:0005942">
    <property type="term" value="C:phosphatidylinositol 3-kinase complex"/>
    <property type="evidence" value="ECO:0007669"/>
    <property type="project" value="TreeGrafter"/>
</dbReference>
<keyword evidence="1" id="KW-0341">Growth regulation</keyword>
<evidence type="ECO:0000313" key="8">
    <source>
        <dbReference type="Proteomes" id="UP000504635"/>
    </source>
</evidence>
<protein>
    <submittedName>
        <fullName evidence="9 10">Cytokine-inducible SH2-containing protein-like</fullName>
    </submittedName>
</protein>
<dbReference type="RefSeq" id="XP_030750939.1">
    <property type="nucleotide sequence ID" value="XM_030895079.1"/>
</dbReference>